<proteinExistence type="predicted"/>
<keyword evidence="2" id="KW-1185">Reference proteome</keyword>
<sequence length="314" mass="34986">METAGSRLVSFDDSKTVQTCLLLQISPDMHIDLRHGESSIQSLTRDDAACQPRGEFLKAGGGRGEAGCSLLGQQEMMTGSRGEVSIDLFLTTTFLNHLDTHPSPIFSFIVLSNTFPSIHATNTPRLEDPKFERGVPLRRSRSLSEPLNCKECQIVGQERAAYRSIRWKDLSTSYNYCVGAMSTSHRRITLDNLISTKTMLAILCGHEVVNESTDESNVYTSILAIGGNAGLQISESSPTFNLQHATREGVWYLWFMRLVAPAVRSDGRRCPVLPWFHKFDTEATDRTNGMRFMETWRLQTSIVVVSKSKSADEG</sequence>
<dbReference type="EMBL" id="KB446557">
    <property type="protein sequence ID" value="EME83937.1"/>
    <property type="molecule type" value="Genomic_DNA"/>
</dbReference>
<protein>
    <submittedName>
        <fullName evidence="1">Uncharacterized protein</fullName>
    </submittedName>
</protein>
<name>M3B3I7_PSEFD</name>
<dbReference type="GeneID" id="19332903"/>
<accession>M3B3I7</accession>
<evidence type="ECO:0000313" key="2">
    <source>
        <dbReference type="Proteomes" id="UP000016932"/>
    </source>
</evidence>
<dbReference type="HOGENOM" id="CLU_886031_0_0_1"/>
<evidence type="ECO:0000313" key="1">
    <source>
        <dbReference type="EMBL" id="EME83937.1"/>
    </source>
</evidence>
<reference evidence="1 2" key="1">
    <citation type="journal article" date="2012" name="PLoS Pathog.">
        <title>Diverse lifestyles and strategies of plant pathogenesis encoded in the genomes of eighteen Dothideomycetes fungi.</title>
        <authorList>
            <person name="Ohm R.A."/>
            <person name="Feau N."/>
            <person name="Henrissat B."/>
            <person name="Schoch C.L."/>
            <person name="Horwitz B.A."/>
            <person name="Barry K.W."/>
            <person name="Condon B.J."/>
            <person name="Copeland A.C."/>
            <person name="Dhillon B."/>
            <person name="Glaser F."/>
            <person name="Hesse C.N."/>
            <person name="Kosti I."/>
            <person name="LaButti K."/>
            <person name="Lindquist E.A."/>
            <person name="Lucas S."/>
            <person name="Salamov A.A."/>
            <person name="Bradshaw R.E."/>
            <person name="Ciuffetti L."/>
            <person name="Hamelin R.C."/>
            <person name="Kema G.H.J."/>
            <person name="Lawrence C."/>
            <person name="Scott J.A."/>
            <person name="Spatafora J.W."/>
            <person name="Turgeon B.G."/>
            <person name="de Wit P.J.G.M."/>
            <person name="Zhong S."/>
            <person name="Goodwin S.B."/>
            <person name="Grigoriev I.V."/>
        </authorList>
    </citation>
    <scope>NUCLEOTIDE SEQUENCE [LARGE SCALE GENOMIC DNA]</scope>
    <source>
        <strain evidence="1 2">CIRAD86</strain>
    </source>
</reference>
<dbReference type="AlphaFoldDB" id="M3B3I7"/>
<gene>
    <name evidence="1" type="ORF">MYCFIDRAFT_173007</name>
</gene>
<dbReference type="KEGG" id="pfj:MYCFIDRAFT_173007"/>
<organism evidence="1 2">
    <name type="scientific">Pseudocercospora fijiensis (strain CIRAD86)</name>
    <name type="common">Black leaf streak disease fungus</name>
    <name type="synonym">Mycosphaerella fijiensis</name>
    <dbReference type="NCBI Taxonomy" id="383855"/>
    <lineage>
        <taxon>Eukaryota</taxon>
        <taxon>Fungi</taxon>
        <taxon>Dikarya</taxon>
        <taxon>Ascomycota</taxon>
        <taxon>Pezizomycotina</taxon>
        <taxon>Dothideomycetes</taxon>
        <taxon>Dothideomycetidae</taxon>
        <taxon>Mycosphaerellales</taxon>
        <taxon>Mycosphaerellaceae</taxon>
        <taxon>Pseudocercospora</taxon>
    </lineage>
</organism>
<dbReference type="RefSeq" id="XP_007924561.1">
    <property type="nucleotide sequence ID" value="XM_007926370.1"/>
</dbReference>
<dbReference type="VEuPathDB" id="FungiDB:MYCFIDRAFT_173007"/>
<dbReference type="Proteomes" id="UP000016932">
    <property type="component" value="Unassembled WGS sequence"/>
</dbReference>